<dbReference type="PROSITE" id="PS51459">
    <property type="entry name" value="FIDO"/>
    <property type="match status" value="1"/>
</dbReference>
<dbReference type="EMBL" id="BLLI01000019">
    <property type="protein sequence ID" value="GFH42313.1"/>
    <property type="molecule type" value="Genomic_DNA"/>
</dbReference>
<organism evidence="4 5">
    <name type="scientific">Pseudolactococcus hodotermopsidis</name>
    <dbReference type="NCBI Taxonomy" id="2709157"/>
    <lineage>
        <taxon>Bacteria</taxon>
        <taxon>Bacillati</taxon>
        <taxon>Bacillota</taxon>
        <taxon>Bacilli</taxon>
        <taxon>Lactobacillales</taxon>
        <taxon>Streptococcaceae</taxon>
        <taxon>Pseudolactococcus</taxon>
    </lineage>
</organism>
<dbReference type="RefSeq" id="WP_172208297.1">
    <property type="nucleotide sequence ID" value="NZ_BLLI01000019.1"/>
</dbReference>
<keyword evidence="2" id="KW-0547">Nucleotide-binding</keyword>
<keyword evidence="2" id="KW-0067">ATP-binding</keyword>
<dbReference type="InterPro" id="IPR003812">
    <property type="entry name" value="Fido"/>
</dbReference>
<evidence type="ECO:0000259" key="3">
    <source>
        <dbReference type="PROSITE" id="PS51459"/>
    </source>
</evidence>
<dbReference type="Proteomes" id="UP000480303">
    <property type="component" value="Unassembled WGS sequence"/>
</dbReference>
<evidence type="ECO:0000256" key="1">
    <source>
        <dbReference type="PIRSR" id="PIRSR640198-1"/>
    </source>
</evidence>
<reference evidence="4 5" key="1">
    <citation type="submission" date="2020-02" db="EMBL/GenBank/DDBJ databases">
        <title>Draft genome sequence of Lactococcus sp. Hs30E4-3.</title>
        <authorList>
            <person name="Noda S."/>
            <person name="Yuki M."/>
            <person name="Ohkuma M."/>
        </authorList>
    </citation>
    <scope>NUCLEOTIDE SEQUENCE [LARGE SCALE GENOMIC DNA]</scope>
    <source>
        <strain evidence="4 5">Hs30E4-3</strain>
    </source>
</reference>
<comment type="caution">
    <text evidence="4">The sequence shown here is derived from an EMBL/GenBank/DDBJ whole genome shotgun (WGS) entry which is preliminary data.</text>
</comment>
<proteinExistence type="predicted"/>
<feature type="binding site" evidence="2">
    <location>
        <begin position="277"/>
        <end position="278"/>
    </location>
    <ligand>
        <name>ATP</name>
        <dbReference type="ChEBI" id="CHEBI:30616"/>
    </ligand>
</feature>
<sequence>MSYKELRIVKYMNYNAYKDEYAKRFEGYATLKTILKPHLMKHGVVSETKLPIFVVNLPKISLLSEKIIENSRKIEELASELPGVARKQFYNEKLTLAIQSTDEIEGIKTTRKEINSAKKALENMTKKVRLQSTVKLYLDIINDNALHITTFEEIRRIYDELTDGEIASENLPDGQFFRAKEVFITDEKSGGTVHIPPTNGEKICQMMTDWLTFINDSEIPFLIKALVGHYFFENVHPFYDGNGRTGRYILSKYLSRKLDIYTGLGISQFFNENRKKYYDAFAFTGHADNQAEGTFFVLNLLQIIDEGQRSILADLELKVAQLDNAKENIKVDTDLSPLEEDILFLLAQSKLFTERIEDKLPDKEIVSRKMRAEHSQSAIKKALKKLEEQGKIALVQKRPLIHDISDDYI</sequence>
<gene>
    <name evidence="4" type="ORF">Hs30E_08640</name>
</gene>
<dbReference type="AlphaFoldDB" id="A0A6A0BC85"/>
<feature type="active site" evidence="1">
    <location>
        <position position="236"/>
    </location>
</feature>
<dbReference type="InterPro" id="IPR036597">
    <property type="entry name" value="Fido-like_dom_sf"/>
</dbReference>
<evidence type="ECO:0000313" key="5">
    <source>
        <dbReference type="Proteomes" id="UP000480303"/>
    </source>
</evidence>
<feature type="binding site" evidence="2">
    <location>
        <begin position="240"/>
        <end position="247"/>
    </location>
    <ligand>
        <name>ATP</name>
        <dbReference type="ChEBI" id="CHEBI:30616"/>
    </ligand>
</feature>
<evidence type="ECO:0000256" key="2">
    <source>
        <dbReference type="PIRSR" id="PIRSR640198-2"/>
    </source>
</evidence>
<name>A0A6A0BC85_9LACT</name>
<dbReference type="GO" id="GO:0005524">
    <property type="term" value="F:ATP binding"/>
    <property type="evidence" value="ECO:0007669"/>
    <property type="project" value="UniProtKB-KW"/>
</dbReference>
<dbReference type="PANTHER" id="PTHR13504">
    <property type="entry name" value="FIDO DOMAIN-CONTAINING PROTEIN DDB_G0283145"/>
    <property type="match status" value="1"/>
</dbReference>
<keyword evidence="5" id="KW-1185">Reference proteome</keyword>
<dbReference type="Pfam" id="PF02661">
    <property type="entry name" value="Fic"/>
    <property type="match status" value="1"/>
</dbReference>
<evidence type="ECO:0000313" key="4">
    <source>
        <dbReference type="EMBL" id="GFH42313.1"/>
    </source>
</evidence>
<accession>A0A6A0BC85</accession>
<dbReference type="InterPro" id="IPR040198">
    <property type="entry name" value="Fido_containing"/>
</dbReference>
<dbReference type="SUPFAM" id="SSF140931">
    <property type="entry name" value="Fic-like"/>
    <property type="match status" value="1"/>
</dbReference>
<dbReference type="PANTHER" id="PTHR13504:SF40">
    <property type="entry name" value="FIDO DOMAIN-CONTAINING PROTEIN"/>
    <property type="match status" value="1"/>
</dbReference>
<protein>
    <recommendedName>
        <fullName evidence="3">Fido domain-containing protein</fullName>
    </recommendedName>
</protein>
<dbReference type="Gene3D" id="1.10.3290.10">
    <property type="entry name" value="Fido-like domain"/>
    <property type="match status" value="1"/>
</dbReference>
<feature type="domain" description="Fido" evidence="3">
    <location>
        <begin position="149"/>
        <end position="299"/>
    </location>
</feature>